<reference evidence="1 2" key="1">
    <citation type="submission" date="2013-11" db="EMBL/GenBank/DDBJ databases">
        <title>Complete genome sequence of Rhizobium gallicum bv. gallicum R602.</title>
        <authorList>
            <person name="Bustos P."/>
            <person name="Santamaria R.I."/>
            <person name="Lozano L."/>
            <person name="Acosta J.L."/>
            <person name="Ormeno-Orrillo E."/>
            <person name="Rogel M.A."/>
            <person name="Romero D."/>
            <person name="Cevallos M.A."/>
            <person name="Martinez-Romero E."/>
            <person name="Gonzalez V."/>
        </authorList>
    </citation>
    <scope>NUCLEOTIDE SEQUENCE [LARGE SCALE GENOMIC DNA]</scope>
    <source>
        <strain evidence="1 2">R602</strain>
    </source>
</reference>
<dbReference type="EMBL" id="CP006877">
    <property type="protein sequence ID" value="AJD41685.1"/>
    <property type="molecule type" value="Genomic_DNA"/>
</dbReference>
<name>A0A0B4X4M9_9HYPH</name>
<keyword evidence="2" id="KW-1185">Reference proteome</keyword>
<evidence type="ECO:0000313" key="2">
    <source>
        <dbReference type="Proteomes" id="UP000031368"/>
    </source>
</evidence>
<dbReference type="RefSeq" id="WP_039845233.1">
    <property type="nucleotide sequence ID" value="NZ_CP006877.1"/>
</dbReference>
<gene>
    <name evidence="1" type="ORF">RGR602_CH02359</name>
</gene>
<proteinExistence type="predicted"/>
<sequence length="147" mass="16675">MPRGKQKPRRAFALPEIEVGDWHGEFAGPPSGNIGQHIQPGPPIMVVEFTYLILGAVVISPISKFQWPAAVSFWVRTPLTPERVEAGLMFKSDEIPSVNVSFEVTRQQFTETCWLCREKLLKDFHFRIGPGTDDHWPLESWGASFRL</sequence>
<dbReference type="HOGENOM" id="CLU_1694163_0_0_5"/>
<protein>
    <submittedName>
        <fullName evidence="1">Uncharacterized protein</fullName>
    </submittedName>
</protein>
<organism evidence="1 2">
    <name type="scientific">Rhizobium gallicum bv. gallicum R602sp</name>
    <dbReference type="NCBI Taxonomy" id="1041138"/>
    <lineage>
        <taxon>Bacteria</taxon>
        <taxon>Pseudomonadati</taxon>
        <taxon>Pseudomonadota</taxon>
        <taxon>Alphaproteobacteria</taxon>
        <taxon>Hyphomicrobiales</taxon>
        <taxon>Rhizobiaceae</taxon>
        <taxon>Rhizobium/Agrobacterium group</taxon>
        <taxon>Rhizobium</taxon>
    </lineage>
</organism>
<accession>A0A0B4X4M9</accession>
<dbReference type="KEGG" id="rga:RGR602_CH02359"/>
<evidence type="ECO:0000313" key="1">
    <source>
        <dbReference type="EMBL" id="AJD41685.1"/>
    </source>
</evidence>
<dbReference type="AlphaFoldDB" id="A0A0B4X4M9"/>
<dbReference type="Proteomes" id="UP000031368">
    <property type="component" value="Chromosome"/>
</dbReference>